<sequence length="233" mass="26830">MKFLEFPSLDILNKHLAFDTVDGQIVGRVEAYSCKSAGSDKKLYIQLESRYQEDLSSYSLSPDENLHLIISPFGPLNQPSSRKALFYLISTLNASFPDYDFSNLRSEQFCKLASPLYVINYINTTLLNMGRINIVHQLRFWDAVDEAIVVADCDVYSYDPDVDSDPYAEEGSIWSFNYFLFNRKLKRILFISFSGQRSQINSTTDSESELSELENDNRSPYAYDDMVMMHMDD</sequence>
<dbReference type="Pfam" id="PF09174">
    <property type="entry name" value="Maf1"/>
    <property type="match status" value="1"/>
</dbReference>
<organism evidence="2 3">
    <name type="scientific">Basidiobolus ranarum</name>
    <dbReference type="NCBI Taxonomy" id="34480"/>
    <lineage>
        <taxon>Eukaryota</taxon>
        <taxon>Fungi</taxon>
        <taxon>Fungi incertae sedis</taxon>
        <taxon>Zoopagomycota</taxon>
        <taxon>Entomophthoromycotina</taxon>
        <taxon>Basidiobolomycetes</taxon>
        <taxon>Basidiobolales</taxon>
        <taxon>Basidiobolaceae</taxon>
        <taxon>Basidiobolus</taxon>
    </lineage>
</organism>
<gene>
    <name evidence="2" type="primary">MAF1_3</name>
    <name evidence="2" type="ORF">K7432_012308</name>
</gene>
<dbReference type="InterPro" id="IPR015257">
    <property type="entry name" value="Maf1"/>
</dbReference>
<comment type="subcellular location">
    <subcellularLocation>
        <location evidence="1">Nucleus</location>
    </subcellularLocation>
</comment>
<reference evidence="2 3" key="1">
    <citation type="submission" date="2023-04" db="EMBL/GenBank/DDBJ databases">
        <title>Genome of Basidiobolus ranarum AG-B5.</title>
        <authorList>
            <person name="Stajich J.E."/>
            <person name="Carter-House D."/>
            <person name="Gryganskyi A."/>
        </authorList>
    </citation>
    <scope>NUCLEOTIDE SEQUENCE [LARGE SCALE GENOMIC DNA]</scope>
    <source>
        <strain evidence="2 3">AG-B5</strain>
    </source>
</reference>
<dbReference type="PIRSF" id="PIRSF037240">
    <property type="entry name" value="RNA_polIII_Trep_MAF1"/>
    <property type="match status" value="1"/>
</dbReference>
<dbReference type="PANTHER" id="PTHR22504:SF0">
    <property type="entry name" value="REPRESSOR OF RNA POLYMERASE III TRANSCRIPTION MAF1 HOMOLOG"/>
    <property type="match status" value="1"/>
</dbReference>
<dbReference type="PANTHER" id="PTHR22504">
    <property type="entry name" value="REPRESSOR OF RNA POLYMERASE III TRANSCRIPTION MAF1"/>
    <property type="match status" value="1"/>
</dbReference>
<keyword evidence="1" id="KW-0805">Transcription regulation</keyword>
<keyword evidence="3" id="KW-1185">Reference proteome</keyword>
<name>A0ABR2VSF1_9FUNG</name>
<evidence type="ECO:0000313" key="3">
    <source>
        <dbReference type="Proteomes" id="UP001479436"/>
    </source>
</evidence>
<keyword evidence="1" id="KW-0678">Repressor</keyword>
<dbReference type="InterPro" id="IPR038564">
    <property type="entry name" value="Maf1_sf"/>
</dbReference>
<dbReference type="EMBL" id="JASJQH010007930">
    <property type="protein sequence ID" value="KAK9696708.1"/>
    <property type="molecule type" value="Genomic_DNA"/>
</dbReference>
<evidence type="ECO:0000256" key="1">
    <source>
        <dbReference type="PIRNR" id="PIRNR037240"/>
    </source>
</evidence>
<protein>
    <recommendedName>
        <fullName evidence="1">Repressor of RNA polymerase III transcription MAF1</fullName>
    </recommendedName>
</protein>
<comment type="function">
    <text evidence="1">Mediator of diverse signals that repress RNA polymerase III transcription. Inhibits the de novo assembly of TFIIIB onto DNA.</text>
</comment>
<comment type="similarity">
    <text evidence="1">Belongs to the MAF1 family.</text>
</comment>
<dbReference type="Gene3D" id="3.40.1000.50">
    <property type="entry name" value="Repressor of RNA polymerase III transcription Maf1"/>
    <property type="match status" value="1"/>
</dbReference>
<accession>A0ABR2VSF1</accession>
<keyword evidence="1" id="KW-0539">Nucleus</keyword>
<keyword evidence="1" id="KW-0804">Transcription</keyword>
<dbReference type="Proteomes" id="UP001479436">
    <property type="component" value="Unassembled WGS sequence"/>
</dbReference>
<evidence type="ECO:0000313" key="2">
    <source>
        <dbReference type="EMBL" id="KAK9696708.1"/>
    </source>
</evidence>
<proteinExistence type="inferred from homology"/>
<comment type="caution">
    <text evidence="2">The sequence shown here is derived from an EMBL/GenBank/DDBJ whole genome shotgun (WGS) entry which is preliminary data.</text>
</comment>